<dbReference type="InterPro" id="IPR013762">
    <property type="entry name" value="Integrase-like_cat_sf"/>
</dbReference>
<dbReference type="Gene3D" id="1.10.443.10">
    <property type="entry name" value="Intergrase catalytic core"/>
    <property type="match status" value="1"/>
</dbReference>
<keyword evidence="4" id="KW-1185">Reference proteome</keyword>
<name>A0AAU9VV41_9CNID</name>
<reference evidence="3 4" key="1">
    <citation type="submission" date="2022-05" db="EMBL/GenBank/DDBJ databases">
        <authorList>
            <consortium name="Genoscope - CEA"/>
            <person name="William W."/>
        </authorList>
    </citation>
    <scope>NUCLEOTIDE SEQUENCE [LARGE SCALE GENOMIC DNA]</scope>
</reference>
<evidence type="ECO:0000313" key="3">
    <source>
        <dbReference type="EMBL" id="CAH3038735.1"/>
    </source>
</evidence>
<accession>A0AAU9VV41</accession>
<dbReference type="Proteomes" id="UP001159428">
    <property type="component" value="Unassembled WGS sequence"/>
</dbReference>
<evidence type="ECO:0000256" key="2">
    <source>
        <dbReference type="SAM" id="MobiDB-lite"/>
    </source>
</evidence>
<dbReference type="GO" id="GO:0003677">
    <property type="term" value="F:DNA binding"/>
    <property type="evidence" value="ECO:0007669"/>
    <property type="project" value="InterPro"/>
</dbReference>
<dbReference type="InterPro" id="IPR011010">
    <property type="entry name" value="DNA_brk_join_enz"/>
</dbReference>
<protein>
    <submittedName>
        <fullName evidence="3">Uncharacterized protein</fullName>
    </submittedName>
</protein>
<evidence type="ECO:0000256" key="1">
    <source>
        <dbReference type="ARBA" id="ARBA00023172"/>
    </source>
</evidence>
<sequence>MTHEEATKNHLDGENSKSSAERETRLYSTGEDDDAFASLKVFVSKLNPSCSAFFQHPKQSVNTENAVWYENRPLGVNKLGEMMKTISVGAKLSQTYTNHFVRASAITMLSDANVPDRHIMFISGHSSEKSIAHYSSRPSVSQLESVSDTISNALQNHQPQSTQISTVTSAPLMQSWNRMASNVSMSTATASFPSGFFNSCNIQGNVQVF</sequence>
<feature type="compositionally biased region" description="Basic and acidic residues" evidence="2">
    <location>
        <begin position="1"/>
        <end position="25"/>
    </location>
</feature>
<dbReference type="GO" id="GO:0006310">
    <property type="term" value="P:DNA recombination"/>
    <property type="evidence" value="ECO:0007669"/>
    <property type="project" value="UniProtKB-KW"/>
</dbReference>
<keyword evidence="1" id="KW-0233">DNA recombination</keyword>
<dbReference type="SUPFAM" id="SSF56349">
    <property type="entry name" value="DNA breaking-rejoining enzymes"/>
    <property type="match status" value="1"/>
</dbReference>
<dbReference type="InterPro" id="IPR052787">
    <property type="entry name" value="MAVS"/>
</dbReference>
<dbReference type="EMBL" id="CALNXJ010000004">
    <property type="protein sequence ID" value="CAH3038735.1"/>
    <property type="molecule type" value="Genomic_DNA"/>
</dbReference>
<gene>
    <name evidence="3" type="ORF">PMEA_00021877</name>
</gene>
<proteinExistence type="predicted"/>
<dbReference type="GO" id="GO:0015074">
    <property type="term" value="P:DNA integration"/>
    <property type="evidence" value="ECO:0007669"/>
    <property type="project" value="InterPro"/>
</dbReference>
<feature type="non-terminal residue" evidence="3">
    <location>
        <position position="209"/>
    </location>
</feature>
<evidence type="ECO:0000313" key="4">
    <source>
        <dbReference type="Proteomes" id="UP001159428"/>
    </source>
</evidence>
<comment type="caution">
    <text evidence="3">The sequence shown here is derived from an EMBL/GenBank/DDBJ whole genome shotgun (WGS) entry which is preliminary data.</text>
</comment>
<dbReference type="PANTHER" id="PTHR21446">
    <property type="entry name" value="DUF3504 DOMAIN-CONTAINING PROTEIN"/>
    <property type="match status" value="1"/>
</dbReference>
<dbReference type="PANTHER" id="PTHR21446:SF12">
    <property type="entry name" value="POTASSIUM CHANNEL TETRAMERIZATION DOMAIN CONTAINING 1"/>
    <property type="match status" value="1"/>
</dbReference>
<dbReference type="AlphaFoldDB" id="A0AAU9VV41"/>
<organism evidence="3 4">
    <name type="scientific">Pocillopora meandrina</name>
    <dbReference type="NCBI Taxonomy" id="46732"/>
    <lineage>
        <taxon>Eukaryota</taxon>
        <taxon>Metazoa</taxon>
        <taxon>Cnidaria</taxon>
        <taxon>Anthozoa</taxon>
        <taxon>Hexacorallia</taxon>
        <taxon>Scleractinia</taxon>
        <taxon>Astrocoeniina</taxon>
        <taxon>Pocilloporidae</taxon>
        <taxon>Pocillopora</taxon>
    </lineage>
</organism>
<feature type="region of interest" description="Disordered" evidence="2">
    <location>
        <begin position="1"/>
        <end position="28"/>
    </location>
</feature>